<reference evidence="2 3" key="1">
    <citation type="submission" date="2016-04" db="EMBL/GenBank/DDBJ databases">
        <title>A degradative enzymes factory behind the ericoid mycorrhizal symbiosis.</title>
        <authorList>
            <consortium name="DOE Joint Genome Institute"/>
            <person name="Martino E."/>
            <person name="Morin E."/>
            <person name="Grelet G."/>
            <person name="Kuo A."/>
            <person name="Kohler A."/>
            <person name="Daghino S."/>
            <person name="Barry K."/>
            <person name="Choi C."/>
            <person name="Cichocki N."/>
            <person name="Clum A."/>
            <person name="Copeland A."/>
            <person name="Hainaut M."/>
            <person name="Haridas S."/>
            <person name="Labutti K."/>
            <person name="Lindquist E."/>
            <person name="Lipzen A."/>
            <person name="Khouja H.-R."/>
            <person name="Murat C."/>
            <person name="Ohm R."/>
            <person name="Olson A."/>
            <person name="Spatafora J."/>
            <person name="Veneault-Fourrey C."/>
            <person name="Henrissat B."/>
            <person name="Grigoriev I."/>
            <person name="Martin F."/>
            <person name="Perotto S."/>
        </authorList>
    </citation>
    <scope>NUCLEOTIDE SEQUENCE [LARGE SCALE GENOMIC DNA]</scope>
    <source>
        <strain evidence="2 3">F</strain>
    </source>
</reference>
<dbReference type="EMBL" id="KZ613982">
    <property type="protein sequence ID" value="PMD28865.1"/>
    <property type="molecule type" value="Genomic_DNA"/>
</dbReference>
<evidence type="ECO:0000313" key="3">
    <source>
        <dbReference type="Proteomes" id="UP000235786"/>
    </source>
</evidence>
<dbReference type="AlphaFoldDB" id="A0A2J6QRH3"/>
<dbReference type="Pfam" id="PF06985">
    <property type="entry name" value="HET"/>
    <property type="match status" value="1"/>
</dbReference>
<evidence type="ECO:0000313" key="2">
    <source>
        <dbReference type="EMBL" id="PMD28865.1"/>
    </source>
</evidence>
<dbReference type="InterPro" id="IPR010730">
    <property type="entry name" value="HET"/>
</dbReference>
<dbReference type="OrthoDB" id="3598674at2759"/>
<feature type="domain" description="Heterokaryon incompatibility" evidence="1">
    <location>
        <begin position="5"/>
        <end position="128"/>
    </location>
</feature>
<dbReference type="Proteomes" id="UP000235786">
    <property type="component" value="Unassembled WGS sequence"/>
</dbReference>
<dbReference type="InterPro" id="IPR052895">
    <property type="entry name" value="HetReg/Transcr_Mod"/>
</dbReference>
<feature type="non-terminal residue" evidence="2">
    <location>
        <position position="137"/>
    </location>
</feature>
<gene>
    <name evidence="2" type="ORF">L207DRAFT_387483</name>
</gene>
<proteinExistence type="predicted"/>
<feature type="non-terminal residue" evidence="2">
    <location>
        <position position="1"/>
    </location>
</feature>
<dbReference type="STRING" id="1149755.A0A2J6QRH3"/>
<keyword evidence="3" id="KW-1185">Reference proteome</keyword>
<accession>A0A2J6QRH3</accession>
<sequence length="137" mass="16152">WGGIKETAPITLNDTEVRVTTNLLAALQRLSQKPRGTYFWIDALCINQRSTEEKNYQVPLMRNIYQQAECVLMWLGKEADNSHLAMSMIETWAAVLENIKDSFNKPSWTAMRYFFERPYWRRIWIVQEVVLSRHAVL</sequence>
<dbReference type="PANTHER" id="PTHR24148">
    <property type="entry name" value="ANKYRIN REPEAT DOMAIN-CONTAINING PROTEIN 39 HOMOLOG-RELATED"/>
    <property type="match status" value="1"/>
</dbReference>
<dbReference type="PANTHER" id="PTHR24148:SF73">
    <property type="entry name" value="HET DOMAIN PROTEIN (AFU_ORTHOLOGUE AFUA_8G01020)"/>
    <property type="match status" value="1"/>
</dbReference>
<evidence type="ECO:0000259" key="1">
    <source>
        <dbReference type="Pfam" id="PF06985"/>
    </source>
</evidence>
<organism evidence="2 3">
    <name type="scientific">Hyaloscypha variabilis (strain UAMH 11265 / GT02V1 / F)</name>
    <name type="common">Meliniomyces variabilis</name>
    <dbReference type="NCBI Taxonomy" id="1149755"/>
    <lineage>
        <taxon>Eukaryota</taxon>
        <taxon>Fungi</taxon>
        <taxon>Dikarya</taxon>
        <taxon>Ascomycota</taxon>
        <taxon>Pezizomycotina</taxon>
        <taxon>Leotiomycetes</taxon>
        <taxon>Helotiales</taxon>
        <taxon>Hyaloscyphaceae</taxon>
        <taxon>Hyaloscypha</taxon>
        <taxon>Hyaloscypha variabilis</taxon>
    </lineage>
</organism>
<name>A0A2J6QRH3_HYAVF</name>
<protein>
    <submittedName>
        <fullName evidence="2">Heterokaryon incompatibility</fullName>
    </submittedName>
</protein>